<gene>
    <name evidence="2" type="ORF">UU55_C0015G0009</name>
</gene>
<evidence type="ECO:0000256" key="1">
    <source>
        <dbReference type="SAM" id="Phobius"/>
    </source>
</evidence>
<protein>
    <submittedName>
        <fullName evidence="2">Uncharacterized protein</fullName>
    </submittedName>
</protein>
<evidence type="ECO:0000313" key="2">
    <source>
        <dbReference type="EMBL" id="KKS02402.1"/>
    </source>
</evidence>
<sequence length="207" mass="21716">MKRLFITTLCFVLAGLFWLVFGNQSVNRDKYITQNILDMSRPIDVTIDIEFLRSLKPAYLTLSISLIVFSVVYYLVTNSSGDSSAAPYQASTAPVVVEAVPSEAPALSAGTEQVAGTSDSSVFGEIVDKPVNAVSVGTAAVLAGATSAPTATQTTGSGSTVPETGVVGITAGLLVSLVFFLTGMYYISSNPRKAALSGFEKKILKDN</sequence>
<dbReference type="Proteomes" id="UP000033947">
    <property type="component" value="Unassembled WGS sequence"/>
</dbReference>
<dbReference type="EMBL" id="LCBB01000015">
    <property type="protein sequence ID" value="KKS02402.1"/>
    <property type="molecule type" value="Genomic_DNA"/>
</dbReference>
<comment type="caution">
    <text evidence="2">The sequence shown here is derived from an EMBL/GenBank/DDBJ whole genome shotgun (WGS) entry which is preliminary data.</text>
</comment>
<keyword evidence="1" id="KW-0812">Transmembrane</keyword>
<keyword evidence="1" id="KW-0472">Membrane</keyword>
<feature type="transmembrane region" description="Helical" evidence="1">
    <location>
        <begin position="166"/>
        <end position="187"/>
    </location>
</feature>
<dbReference type="AlphaFoldDB" id="A0A0G0VRS8"/>
<organism evidence="2 3">
    <name type="scientific">candidate division WWE3 bacterium GW2011_GWC2_41_23</name>
    <dbReference type="NCBI Taxonomy" id="1619123"/>
    <lineage>
        <taxon>Bacteria</taxon>
        <taxon>Katanobacteria</taxon>
    </lineage>
</organism>
<accession>A0A0G0VRS8</accession>
<name>A0A0G0VRS8_UNCKA</name>
<proteinExistence type="predicted"/>
<feature type="transmembrane region" description="Helical" evidence="1">
    <location>
        <begin position="58"/>
        <end position="76"/>
    </location>
</feature>
<keyword evidence="1" id="KW-1133">Transmembrane helix</keyword>
<reference evidence="2 3" key="1">
    <citation type="journal article" date="2015" name="Nature">
        <title>rRNA introns, odd ribosomes, and small enigmatic genomes across a large radiation of phyla.</title>
        <authorList>
            <person name="Brown C.T."/>
            <person name="Hug L.A."/>
            <person name="Thomas B.C."/>
            <person name="Sharon I."/>
            <person name="Castelle C.J."/>
            <person name="Singh A."/>
            <person name="Wilkins M.J."/>
            <person name="Williams K.H."/>
            <person name="Banfield J.F."/>
        </authorList>
    </citation>
    <scope>NUCLEOTIDE SEQUENCE [LARGE SCALE GENOMIC DNA]</scope>
</reference>
<evidence type="ECO:0000313" key="3">
    <source>
        <dbReference type="Proteomes" id="UP000033947"/>
    </source>
</evidence>